<dbReference type="EMBL" id="VIKS01000002">
    <property type="protein sequence ID" value="TQV89119.1"/>
    <property type="molecule type" value="Genomic_DNA"/>
</dbReference>
<evidence type="ECO:0000256" key="6">
    <source>
        <dbReference type="ARBA" id="ARBA00023163"/>
    </source>
</evidence>
<dbReference type="PANTHER" id="PTHR48111">
    <property type="entry name" value="REGULATOR OF RPOS"/>
    <property type="match status" value="1"/>
</dbReference>
<keyword evidence="2 8" id="KW-0597">Phosphoprotein</keyword>
<feature type="domain" description="Response regulatory" evidence="10">
    <location>
        <begin position="19"/>
        <end position="133"/>
    </location>
</feature>
<evidence type="ECO:0000256" key="1">
    <source>
        <dbReference type="ARBA" id="ARBA00013332"/>
    </source>
</evidence>
<name>A0A545UI27_9GAMM</name>
<evidence type="ECO:0000259" key="10">
    <source>
        <dbReference type="PROSITE" id="PS50110"/>
    </source>
</evidence>
<dbReference type="SMART" id="SM00862">
    <property type="entry name" value="Trans_reg_C"/>
    <property type="match status" value="1"/>
</dbReference>
<feature type="modified residue" description="4-aspartylphosphate" evidence="8">
    <location>
        <position position="68"/>
    </location>
</feature>
<dbReference type="PROSITE" id="PS51755">
    <property type="entry name" value="OMPR_PHOB"/>
    <property type="match status" value="1"/>
</dbReference>
<dbReference type="InterPro" id="IPR036388">
    <property type="entry name" value="WH-like_DNA-bd_sf"/>
</dbReference>
<dbReference type="AlphaFoldDB" id="A0A545UI27"/>
<dbReference type="InterPro" id="IPR039420">
    <property type="entry name" value="WalR-like"/>
</dbReference>
<evidence type="ECO:0000256" key="2">
    <source>
        <dbReference type="ARBA" id="ARBA00022553"/>
    </source>
</evidence>
<reference evidence="12 13" key="1">
    <citation type="submission" date="2019-07" db="EMBL/GenBank/DDBJ databases">
        <title>Draft genome for Aliikangiella sp. M105.</title>
        <authorList>
            <person name="Wang G."/>
        </authorList>
    </citation>
    <scope>NUCLEOTIDE SEQUENCE [LARGE SCALE GENOMIC DNA]</scope>
    <source>
        <strain evidence="12 13">M105</strain>
    </source>
</reference>
<dbReference type="Gene3D" id="1.10.10.10">
    <property type="entry name" value="Winged helix-like DNA-binding domain superfamily/Winged helix DNA-binding domain"/>
    <property type="match status" value="1"/>
</dbReference>
<dbReference type="Gene3D" id="6.10.250.690">
    <property type="match status" value="1"/>
</dbReference>
<dbReference type="Pfam" id="PF00072">
    <property type="entry name" value="Response_reg"/>
    <property type="match status" value="1"/>
</dbReference>
<dbReference type="FunFam" id="1.10.10.10:FF:000018">
    <property type="entry name" value="DNA-binding response regulator ResD"/>
    <property type="match status" value="1"/>
</dbReference>
<keyword evidence="13" id="KW-1185">Reference proteome</keyword>
<dbReference type="InterPro" id="IPR011006">
    <property type="entry name" value="CheY-like_superfamily"/>
</dbReference>
<dbReference type="CDD" id="cd00383">
    <property type="entry name" value="trans_reg_C"/>
    <property type="match status" value="1"/>
</dbReference>
<dbReference type="OrthoDB" id="9802426at2"/>
<dbReference type="GO" id="GO:0032993">
    <property type="term" value="C:protein-DNA complex"/>
    <property type="evidence" value="ECO:0007669"/>
    <property type="project" value="TreeGrafter"/>
</dbReference>
<keyword evidence="4" id="KW-0805">Transcription regulation</keyword>
<evidence type="ECO:0000256" key="9">
    <source>
        <dbReference type="PROSITE-ProRule" id="PRU01091"/>
    </source>
</evidence>
<dbReference type="GO" id="GO:0000976">
    <property type="term" value="F:transcription cis-regulatory region binding"/>
    <property type="evidence" value="ECO:0007669"/>
    <property type="project" value="TreeGrafter"/>
</dbReference>
<dbReference type="GO" id="GO:0000156">
    <property type="term" value="F:phosphorelay response regulator activity"/>
    <property type="evidence" value="ECO:0007669"/>
    <property type="project" value="TreeGrafter"/>
</dbReference>
<dbReference type="Proteomes" id="UP000315439">
    <property type="component" value="Unassembled WGS sequence"/>
</dbReference>
<comment type="function">
    <text evidence="7">This protein is a positive regulator for the phosphate regulon. Transcription of this operon is positively regulated by PhoB and PhoR when phosphate is limited.</text>
</comment>
<dbReference type="GO" id="GO:0006355">
    <property type="term" value="P:regulation of DNA-templated transcription"/>
    <property type="evidence" value="ECO:0007669"/>
    <property type="project" value="InterPro"/>
</dbReference>
<dbReference type="SUPFAM" id="SSF52172">
    <property type="entry name" value="CheY-like"/>
    <property type="match status" value="1"/>
</dbReference>
<dbReference type="InterPro" id="IPR001867">
    <property type="entry name" value="OmpR/PhoB-type_DNA-bd"/>
</dbReference>
<keyword evidence="5 9" id="KW-0238">DNA-binding</keyword>
<dbReference type="InterPro" id="IPR001789">
    <property type="entry name" value="Sig_transdc_resp-reg_receiver"/>
</dbReference>
<dbReference type="Pfam" id="PF00486">
    <property type="entry name" value="Trans_reg_C"/>
    <property type="match status" value="1"/>
</dbReference>
<evidence type="ECO:0000313" key="13">
    <source>
        <dbReference type="Proteomes" id="UP000315439"/>
    </source>
</evidence>
<evidence type="ECO:0000259" key="11">
    <source>
        <dbReference type="PROSITE" id="PS51755"/>
    </source>
</evidence>
<evidence type="ECO:0000313" key="12">
    <source>
        <dbReference type="EMBL" id="TQV89119.1"/>
    </source>
</evidence>
<accession>A0A545UI27</accession>
<feature type="DNA-binding region" description="OmpR/PhoB-type" evidence="9">
    <location>
        <begin position="148"/>
        <end position="247"/>
    </location>
</feature>
<dbReference type="CDD" id="cd17574">
    <property type="entry name" value="REC_OmpR"/>
    <property type="match status" value="1"/>
</dbReference>
<dbReference type="SUPFAM" id="SSF46894">
    <property type="entry name" value="C-terminal effector domain of the bipartite response regulators"/>
    <property type="match status" value="1"/>
</dbReference>
<evidence type="ECO:0000256" key="4">
    <source>
        <dbReference type="ARBA" id="ARBA00023015"/>
    </source>
</evidence>
<feature type="domain" description="OmpR/PhoB-type" evidence="11">
    <location>
        <begin position="148"/>
        <end position="247"/>
    </location>
</feature>
<evidence type="ECO:0000256" key="7">
    <source>
        <dbReference type="ARBA" id="ARBA00024735"/>
    </source>
</evidence>
<dbReference type="SMART" id="SM00448">
    <property type="entry name" value="REC"/>
    <property type="match status" value="1"/>
</dbReference>
<proteinExistence type="predicted"/>
<dbReference type="Gene3D" id="3.40.50.2300">
    <property type="match status" value="1"/>
</dbReference>
<evidence type="ECO:0000256" key="8">
    <source>
        <dbReference type="PROSITE-ProRule" id="PRU00169"/>
    </source>
</evidence>
<protein>
    <recommendedName>
        <fullName evidence="1">Phosphate regulon transcriptional regulatory protein PhoB</fullName>
    </recommendedName>
</protein>
<evidence type="ECO:0000256" key="5">
    <source>
        <dbReference type="ARBA" id="ARBA00023125"/>
    </source>
</evidence>
<sequence>MDVLFCWNSTWIIHNIMTEILIIEDNKDLALGLKNNFEIEGYQVTSATDGLAGLAALEVCTPAIIILDLMMPNMDGFEFLKRIEKLTIKPMILILSARDTEIDKVKGLRLGADDFVTKPFGLMELVARVEALVRRQKKIGDEDSSSRADVFSMEDVTVCLRSRRVLKRGEEVELAPKEFDLLVKLFESRGEVVSRLTLMQKVWGHSAAVESRTIDTHIGELRKKLEADSANPKIIKTVRKIGYRIDN</sequence>
<gene>
    <name evidence="12" type="ORF">FLL46_03050</name>
</gene>
<dbReference type="PROSITE" id="PS50110">
    <property type="entry name" value="RESPONSE_REGULATORY"/>
    <property type="match status" value="1"/>
</dbReference>
<dbReference type="InterPro" id="IPR016032">
    <property type="entry name" value="Sig_transdc_resp-reg_C-effctor"/>
</dbReference>
<keyword evidence="6" id="KW-0804">Transcription</keyword>
<keyword evidence="3" id="KW-0902">Two-component regulatory system</keyword>
<dbReference type="GO" id="GO:0005829">
    <property type="term" value="C:cytosol"/>
    <property type="evidence" value="ECO:0007669"/>
    <property type="project" value="TreeGrafter"/>
</dbReference>
<comment type="caution">
    <text evidence="12">The sequence shown here is derived from an EMBL/GenBank/DDBJ whole genome shotgun (WGS) entry which is preliminary data.</text>
</comment>
<evidence type="ECO:0000256" key="3">
    <source>
        <dbReference type="ARBA" id="ARBA00023012"/>
    </source>
</evidence>
<dbReference type="PANTHER" id="PTHR48111:SF1">
    <property type="entry name" value="TWO-COMPONENT RESPONSE REGULATOR ORR33"/>
    <property type="match status" value="1"/>
</dbReference>
<organism evidence="12 13">
    <name type="scientific">Aliikangiella coralliicola</name>
    <dbReference type="NCBI Taxonomy" id="2592383"/>
    <lineage>
        <taxon>Bacteria</taxon>
        <taxon>Pseudomonadati</taxon>
        <taxon>Pseudomonadota</taxon>
        <taxon>Gammaproteobacteria</taxon>
        <taxon>Oceanospirillales</taxon>
        <taxon>Pleioneaceae</taxon>
        <taxon>Aliikangiella</taxon>
    </lineage>
</organism>